<proteinExistence type="predicted"/>
<organism evidence="1 2">
    <name type="scientific">Catharanthus roseus</name>
    <name type="common">Madagascar periwinkle</name>
    <name type="synonym">Vinca rosea</name>
    <dbReference type="NCBI Taxonomy" id="4058"/>
    <lineage>
        <taxon>Eukaryota</taxon>
        <taxon>Viridiplantae</taxon>
        <taxon>Streptophyta</taxon>
        <taxon>Embryophyta</taxon>
        <taxon>Tracheophyta</taxon>
        <taxon>Spermatophyta</taxon>
        <taxon>Magnoliopsida</taxon>
        <taxon>eudicotyledons</taxon>
        <taxon>Gunneridae</taxon>
        <taxon>Pentapetalae</taxon>
        <taxon>asterids</taxon>
        <taxon>lamiids</taxon>
        <taxon>Gentianales</taxon>
        <taxon>Apocynaceae</taxon>
        <taxon>Rauvolfioideae</taxon>
        <taxon>Vinceae</taxon>
        <taxon>Catharanthinae</taxon>
        <taxon>Catharanthus</taxon>
    </lineage>
</organism>
<evidence type="ECO:0000313" key="2">
    <source>
        <dbReference type="Proteomes" id="UP001060085"/>
    </source>
</evidence>
<evidence type="ECO:0000313" key="1">
    <source>
        <dbReference type="EMBL" id="KAI5663119.1"/>
    </source>
</evidence>
<reference evidence="2" key="1">
    <citation type="journal article" date="2023" name="Nat. Plants">
        <title>Single-cell RNA sequencing provides a high-resolution roadmap for understanding the multicellular compartmentation of specialized metabolism.</title>
        <authorList>
            <person name="Sun S."/>
            <person name="Shen X."/>
            <person name="Li Y."/>
            <person name="Li Y."/>
            <person name="Wang S."/>
            <person name="Li R."/>
            <person name="Zhang H."/>
            <person name="Shen G."/>
            <person name="Guo B."/>
            <person name="Wei J."/>
            <person name="Xu J."/>
            <person name="St-Pierre B."/>
            <person name="Chen S."/>
            <person name="Sun C."/>
        </authorList>
    </citation>
    <scope>NUCLEOTIDE SEQUENCE [LARGE SCALE GENOMIC DNA]</scope>
</reference>
<dbReference type="Proteomes" id="UP001060085">
    <property type="component" value="Linkage Group LG05"/>
</dbReference>
<gene>
    <name evidence="1" type="ORF">M9H77_22442</name>
</gene>
<dbReference type="EMBL" id="CM044705">
    <property type="protein sequence ID" value="KAI5663119.1"/>
    <property type="molecule type" value="Genomic_DNA"/>
</dbReference>
<accession>A0ACC0ASL5</accession>
<name>A0ACC0ASL5_CATRO</name>
<keyword evidence="2" id="KW-1185">Reference proteome</keyword>
<comment type="caution">
    <text evidence="1">The sequence shown here is derived from an EMBL/GenBank/DDBJ whole genome shotgun (WGS) entry which is preliminary data.</text>
</comment>
<sequence length="142" mass="16038">MTHSIVDDKDTLPSPVALDFVGCLAKDTYRYLYCVFGVLRCLLPQGFNHQYRKEPKLLNAWLKLQILNRGNSNQEADLGRDLDPILQAQKASYQSVSKIFESHGRSVPSYATNATILERIGTTTLMPSKGCERLKKRRGSHL</sequence>
<protein>
    <submittedName>
        <fullName evidence="1">Uncharacterized protein</fullName>
    </submittedName>
</protein>